<protein>
    <recommendedName>
        <fullName evidence="1">TIR domain-containing protein</fullName>
    </recommendedName>
</protein>
<dbReference type="Proteomes" id="UP000276133">
    <property type="component" value="Unassembled WGS sequence"/>
</dbReference>
<keyword evidence="3" id="KW-1185">Reference proteome</keyword>
<evidence type="ECO:0000313" key="3">
    <source>
        <dbReference type="Proteomes" id="UP000276133"/>
    </source>
</evidence>
<dbReference type="PANTHER" id="PTHR46270">
    <property type="entry name" value="ARMADILLO-TYPE FOLD-RELATED"/>
    <property type="match status" value="1"/>
</dbReference>
<dbReference type="PANTHER" id="PTHR46270:SF2">
    <property type="entry name" value="TIR DOMAIN-CONTAINING PROTEIN"/>
    <property type="match status" value="1"/>
</dbReference>
<dbReference type="InterPro" id="IPR035897">
    <property type="entry name" value="Toll_tir_struct_dom_sf"/>
</dbReference>
<evidence type="ECO:0000313" key="2">
    <source>
        <dbReference type="EMBL" id="RNA44626.1"/>
    </source>
</evidence>
<dbReference type="SUPFAM" id="SSF52200">
    <property type="entry name" value="Toll/Interleukin receptor TIR domain"/>
    <property type="match status" value="1"/>
</dbReference>
<dbReference type="EMBL" id="REGN01000082">
    <property type="protein sequence ID" value="RNA44626.1"/>
    <property type="molecule type" value="Genomic_DNA"/>
</dbReference>
<name>A0A3M7T970_BRAPC</name>
<sequence>MSSANEIKISNSIDFLLSLETSQLLKNSNLDDEIRFLSHSSNYINFDLLGEKNFHQVLINILLEINNSKISIDKKIETLDLGDTSNQNNYKISLLLSTLSLLNQACLKSVTFSHFVSSQNGLGAHFKYLKEPLFNTTFCKLEILDRNQTKCNLIEKILSNLYIFSKSSHLTISKWADLDAVNVLLFTASLSSNTILYSYLTIINIVDDKNLENLPQIYDIIDYIHEIINQISCSFQRGEFNRMPRQIIEMDEITNVEVHCIQKSNGDFISLFVLVSGLYRLSINNKIRQDIFFKNNFSSDLKIILFNSNQIEAKYVLRLYGQLTFDKEVCKKLEQDAELMSFINSKDSEFSQYKLCRHIIWNIEQSKEKNVSLPSSVKEHIMISYNSGSRILCLKIKSALEKLGYQVWIDVENIHGSSLDSMAKAVEQSFCVLICVTEKYRQSLYCQSEAQYAYKLKKPIIPLILEKNYENVHGWLGIMMSDKIFVNFTKYGFEDCMTRLEKEVNLVSNIDKSISKNKIISEEKIEKWNETKVKEWFEKNGLDVKIFEKFSPFDGVILKQLYEIRRDAPEFYFQSFRMNDQEQIGLNSIMKFTHFLNFFFENK</sequence>
<evidence type="ECO:0000259" key="1">
    <source>
        <dbReference type="Pfam" id="PF13676"/>
    </source>
</evidence>
<feature type="domain" description="TIR" evidence="1">
    <location>
        <begin position="381"/>
        <end position="495"/>
    </location>
</feature>
<dbReference type="Pfam" id="PF13676">
    <property type="entry name" value="TIR_2"/>
    <property type="match status" value="1"/>
</dbReference>
<dbReference type="STRING" id="10195.A0A3M7T970"/>
<reference evidence="2 3" key="1">
    <citation type="journal article" date="2018" name="Sci. Rep.">
        <title>Genomic signatures of local adaptation to the degree of environmental predictability in rotifers.</title>
        <authorList>
            <person name="Franch-Gras L."/>
            <person name="Hahn C."/>
            <person name="Garcia-Roger E.M."/>
            <person name="Carmona M.J."/>
            <person name="Serra M."/>
            <person name="Gomez A."/>
        </authorList>
    </citation>
    <scope>NUCLEOTIDE SEQUENCE [LARGE SCALE GENOMIC DNA]</scope>
    <source>
        <strain evidence="2">HYR1</strain>
    </source>
</reference>
<dbReference type="InterPro" id="IPR000157">
    <property type="entry name" value="TIR_dom"/>
</dbReference>
<accession>A0A3M7T970</accession>
<dbReference type="GO" id="GO:0007165">
    <property type="term" value="P:signal transduction"/>
    <property type="evidence" value="ECO:0007669"/>
    <property type="project" value="InterPro"/>
</dbReference>
<proteinExistence type="predicted"/>
<comment type="caution">
    <text evidence="2">The sequence shown here is derived from an EMBL/GenBank/DDBJ whole genome shotgun (WGS) entry which is preliminary data.</text>
</comment>
<dbReference type="Gene3D" id="3.40.50.10140">
    <property type="entry name" value="Toll/interleukin-1 receptor homology (TIR) domain"/>
    <property type="match status" value="1"/>
</dbReference>
<dbReference type="AlphaFoldDB" id="A0A3M7T970"/>
<dbReference type="OrthoDB" id="9978456at2759"/>
<organism evidence="2 3">
    <name type="scientific">Brachionus plicatilis</name>
    <name type="common">Marine rotifer</name>
    <name type="synonym">Brachionus muelleri</name>
    <dbReference type="NCBI Taxonomy" id="10195"/>
    <lineage>
        <taxon>Eukaryota</taxon>
        <taxon>Metazoa</taxon>
        <taxon>Spiralia</taxon>
        <taxon>Gnathifera</taxon>
        <taxon>Rotifera</taxon>
        <taxon>Eurotatoria</taxon>
        <taxon>Monogononta</taxon>
        <taxon>Pseudotrocha</taxon>
        <taxon>Ploima</taxon>
        <taxon>Brachionidae</taxon>
        <taxon>Brachionus</taxon>
    </lineage>
</organism>
<gene>
    <name evidence="2" type="ORF">BpHYR1_035220</name>
</gene>